<name>A0A160TP16_9ZZZZ</name>
<dbReference type="GO" id="GO:0006508">
    <property type="term" value="P:proteolysis"/>
    <property type="evidence" value="ECO:0007669"/>
    <property type="project" value="UniProtKB-KW"/>
</dbReference>
<reference evidence="1" key="1">
    <citation type="submission" date="2015-10" db="EMBL/GenBank/DDBJ databases">
        <authorList>
            <person name="Gilbert D.G."/>
        </authorList>
    </citation>
    <scope>NUCLEOTIDE SEQUENCE</scope>
</reference>
<dbReference type="EMBL" id="CZQE01000384">
    <property type="protein sequence ID" value="CUS46653.1"/>
    <property type="molecule type" value="Genomic_DNA"/>
</dbReference>
<dbReference type="AlphaFoldDB" id="A0A160TP16"/>
<sequence>MRFIIALYEIDRAYGGPEEGAWWYDTGELARLLALAPTETRAVQLADRANRLLERLQRHRRRVDSVLYDGGRYAAIVFEWTAPPAFPEVRPQYA</sequence>
<keyword evidence="1" id="KW-0378">Hydrolase</keyword>
<evidence type="ECO:0000313" key="1">
    <source>
        <dbReference type="EMBL" id="CUS46653.1"/>
    </source>
</evidence>
<proteinExistence type="predicted"/>
<keyword evidence="1" id="KW-0645">Protease</keyword>
<dbReference type="GO" id="GO:0008233">
    <property type="term" value="F:peptidase activity"/>
    <property type="evidence" value="ECO:0007669"/>
    <property type="project" value="UniProtKB-KW"/>
</dbReference>
<organism evidence="1">
    <name type="scientific">hydrothermal vent metagenome</name>
    <dbReference type="NCBI Taxonomy" id="652676"/>
    <lineage>
        <taxon>unclassified sequences</taxon>
        <taxon>metagenomes</taxon>
        <taxon>ecological metagenomes</taxon>
    </lineage>
</organism>
<protein>
    <submittedName>
        <fullName evidence="1">Protease II</fullName>
    </submittedName>
</protein>
<gene>
    <name evidence="1" type="ORF">MGWOODY_Smn415</name>
</gene>
<accession>A0A160TP16</accession>